<name>A0A438GHN4_VITVI</name>
<sequence>MMTVDRVTCIVFSIDDLPLEGFDHTHPLYITIVCSGHRISSIILDNGYVLNVFPLVTTVALGFASSYFGPSTQTVRAYDDTQREVMGTLNIDAGAIPSSLHQKISHSEDDFFLTGFTFDEDKRQHGSSEFMTIIDHDTLFGLGFTSSEDDVSYMARLLWSITLFRGLEVQPCVKDSTVDELQHMLHQMQMDETTDYGVVIEPTDMIDGAVPHDEYRDEMDMLGINQFLDAVQIGVFRNERVPPATWDVETVDFGTDDQPRELKIVVEYPEWLANIVLVPKKDSKVRVCVDFRDLNKVSPKDDFPLPHNDLLVDSTAVHSMLSFMDGFSGYNHILMALEDMEKTTFIIEKLGESPDAKVENSRALNTGLCGYLLIDPHKTISYHVRAIGKWLKGSCNLCMPYWIRDQEGRLVRIENPQDTELDICVNIMDPPQEDQNSQHGQGDNANAYLSMRDRMHPQG</sequence>
<dbReference type="InterPro" id="IPR053134">
    <property type="entry name" value="RNA-dir_DNA_polymerase"/>
</dbReference>
<dbReference type="PANTHER" id="PTHR24559:SF457">
    <property type="entry name" value="RNA-DIRECTED DNA POLYMERASE HOMOLOG"/>
    <property type="match status" value="1"/>
</dbReference>
<dbReference type="InterPro" id="IPR043502">
    <property type="entry name" value="DNA/RNA_pol_sf"/>
</dbReference>
<dbReference type="CDD" id="cd01647">
    <property type="entry name" value="RT_LTR"/>
    <property type="match status" value="1"/>
</dbReference>
<evidence type="ECO:0000313" key="2">
    <source>
        <dbReference type="Proteomes" id="UP000288805"/>
    </source>
</evidence>
<comment type="caution">
    <text evidence="1">The sequence shown here is derived from an EMBL/GenBank/DDBJ whole genome shotgun (WGS) entry which is preliminary data.</text>
</comment>
<dbReference type="AlphaFoldDB" id="A0A438GHN4"/>
<organism evidence="1 2">
    <name type="scientific">Vitis vinifera</name>
    <name type="common">Grape</name>
    <dbReference type="NCBI Taxonomy" id="29760"/>
    <lineage>
        <taxon>Eukaryota</taxon>
        <taxon>Viridiplantae</taxon>
        <taxon>Streptophyta</taxon>
        <taxon>Embryophyta</taxon>
        <taxon>Tracheophyta</taxon>
        <taxon>Spermatophyta</taxon>
        <taxon>Magnoliopsida</taxon>
        <taxon>eudicotyledons</taxon>
        <taxon>Gunneridae</taxon>
        <taxon>Pentapetalae</taxon>
        <taxon>rosids</taxon>
        <taxon>Vitales</taxon>
        <taxon>Vitaceae</taxon>
        <taxon>Viteae</taxon>
        <taxon>Vitis</taxon>
    </lineage>
</organism>
<gene>
    <name evidence="1" type="ORF">CK203_057108</name>
</gene>
<protein>
    <recommendedName>
        <fullName evidence="3">Transposon Ty3-I Gag-Pol polyprotein</fullName>
    </recommendedName>
</protein>
<dbReference type="Proteomes" id="UP000288805">
    <property type="component" value="Unassembled WGS sequence"/>
</dbReference>
<dbReference type="InterPro" id="IPR043128">
    <property type="entry name" value="Rev_trsase/Diguanyl_cyclase"/>
</dbReference>
<reference evidence="1 2" key="1">
    <citation type="journal article" date="2018" name="PLoS Genet.">
        <title>Population sequencing reveals clonal diversity and ancestral inbreeding in the grapevine cultivar Chardonnay.</title>
        <authorList>
            <person name="Roach M.J."/>
            <person name="Johnson D.L."/>
            <person name="Bohlmann J."/>
            <person name="van Vuuren H.J."/>
            <person name="Jones S.J."/>
            <person name="Pretorius I.S."/>
            <person name="Schmidt S.A."/>
            <person name="Borneman A.R."/>
        </authorList>
    </citation>
    <scope>NUCLEOTIDE SEQUENCE [LARGE SCALE GENOMIC DNA]</scope>
    <source>
        <strain evidence="2">cv. Chardonnay</strain>
        <tissue evidence="1">Leaf</tissue>
    </source>
</reference>
<evidence type="ECO:0008006" key="3">
    <source>
        <dbReference type="Google" id="ProtNLM"/>
    </source>
</evidence>
<dbReference type="EMBL" id="QGNW01000431">
    <property type="protein sequence ID" value="RVW71713.1"/>
    <property type="molecule type" value="Genomic_DNA"/>
</dbReference>
<dbReference type="SUPFAM" id="SSF56672">
    <property type="entry name" value="DNA/RNA polymerases"/>
    <property type="match status" value="1"/>
</dbReference>
<evidence type="ECO:0000313" key="1">
    <source>
        <dbReference type="EMBL" id="RVW71713.1"/>
    </source>
</evidence>
<accession>A0A438GHN4</accession>
<proteinExistence type="predicted"/>
<dbReference type="Gene3D" id="3.10.10.10">
    <property type="entry name" value="HIV Type 1 Reverse Transcriptase, subunit A, domain 1"/>
    <property type="match status" value="1"/>
</dbReference>
<dbReference type="Gene3D" id="3.30.70.270">
    <property type="match status" value="1"/>
</dbReference>
<dbReference type="PANTHER" id="PTHR24559">
    <property type="entry name" value="TRANSPOSON TY3-I GAG-POL POLYPROTEIN"/>
    <property type="match status" value="1"/>
</dbReference>